<feature type="domain" description="GerMN" evidence="2">
    <location>
        <begin position="101"/>
        <end position="190"/>
    </location>
</feature>
<dbReference type="Proteomes" id="UP000067625">
    <property type="component" value="Chromosome"/>
</dbReference>
<dbReference type="EMBL" id="CP012600">
    <property type="protein sequence ID" value="ALC81942.1"/>
    <property type="molecule type" value="Genomic_DNA"/>
</dbReference>
<gene>
    <name evidence="3" type="ORF">AM592_10260</name>
</gene>
<keyword evidence="4" id="KW-1185">Reference proteome</keyword>
<reference evidence="3 4" key="2">
    <citation type="journal article" date="2016" name="Int. J. Syst. Evol. Microbiol.">
        <title>Bacillus gobiensis sp. nov., isolated from a soil sample.</title>
        <authorList>
            <person name="Liu B."/>
            <person name="Liu G.H."/>
            <person name="Cetin S."/>
            <person name="Schumann P."/>
            <person name="Pan Z.Z."/>
            <person name="Chen Q.Q."/>
        </authorList>
    </citation>
    <scope>NUCLEOTIDE SEQUENCE [LARGE SCALE GENOMIC DNA]</scope>
    <source>
        <strain evidence="3 4">FJAT-4402</strain>
    </source>
</reference>
<dbReference type="AlphaFoldDB" id="A0A0M3R9S4"/>
<dbReference type="Pfam" id="PF10646">
    <property type="entry name" value="Germane"/>
    <property type="match status" value="2"/>
</dbReference>
<dbReference type="STRING" id="1441095.AM592_10260"/>
<dbReference type="PROSITE" id="PS51257">
    <property type="entry name" value="PROKAR_LIPOPROTEIN"/>
    <property type="match status" value="1"/>
</dbReference>
<proteinExistence type="predicted"/>
<keyword evidence="1" id="KW-0732">Signal</keyword>
<dbReference type="InterPro" id="IPR019606">
    <property type="entry name" value="GerMN"/>
</dbReference>
<feature type="signal peptide" evidence="1">
    <location>
        <begin position="1"/>
        <end position="26"/>
    </location>
</feature>
<dbReference type="OrthoDB" id="1715058at2"/>
<dbReference type="PATRIC" id="fig|1441095.3.peg.2265"/>
<dbReference type="SMART" id="SM00909">
    <property type="entry name" value="Germane"/>
    <property type="match status" value="2"/>
</dbReference>
<evidence type="ECO:0000259" key="2">
    <source>
        <dbReference type="SMART" id="SM00909"/>
    </source>
</evidence>
<sequence>MLKKRTFGMAASVCTAMLLLSGCGLFQSDNASEEIDPPEHDITYEDNAEEMEQAKSEETAENGGEASEEQAEIVKTEIYLIDKNGYVVPQTLPLPKNEGIAKKALEYLVTGGPITELLPNGFRAVIPQDTTVSVDIKDGTAIADFSNEFKNYQPEDEQKILQSITWTLTQFPTVDKVKIRMNGHDLKEMPVGGTPITEDLSREDGINLDTASVTDFTATRPLTVYYIGQSDDATYYVPVTERVSKSETNDIKAAVEKLAEGPDAGNKGLLSEFSGDLELASDPTLTDGDLTLDFNEEIYGSADEEKKVISSHVLNSIVLTMTEQPDIKSVSLMVNGKADLETEEGNKLSKPVTRPVQVNTTGF</sequence>
<evidence type="ECO:0000313" key="4">
    <source>
        <dbReference type="Proteomes" id="UP000067625"/>
    </source>
</evidence>
<accession>A0A0M3R9S4</accession>
<name>A0A0M3R9S4_9BACI</name>
<evidence type="ECO:0000256" key="1">
    <source>
        <dbReference type="SAM" id="SignalP"/>
    </source>
</evidence>
<dbReference type="RefSeq" id="WP_053603722.1">
    <property type="nucleotide sequence ID" value="NZ_CP012600.1"/>
</dbReference>
<organism evidence="3 4">
    <name type="scientific">Bacillus gobiensis</name>
    <dbReference type="NCBI Taxonomy" id="1441095"/>
    <lineage>
        <taxon>Bacteria</taxon>
        <taxon>Bacillati</taxon>
        <taxon>Bacillota</taxon>
        <taxon>Bacilli</taxon>
        <taxon>Bacillales</taxon>
        <taxon>Bacillaceae</taxon>
        <taxon>Bacillus</taxon>
    </lineage>
</organism>
<feature type="domain" description="GerMN" evidence="2">
    <location>
        <begin position="251"/>
        <end position="343"/>
    </location>
</feature>
<feature type="chain" id="PRO_5039046576" evidence="1">
    <location>
        <begin position="27"/>
        <end position="363"/>
    </location>
</feature>
<protein>
    <submittedName>
        <fullName evidence="3">Sporulation protein</fullName>
    </submittedName>
</protein>
<reference evidence="4" key="1">
    <citation type="submission" date="2015-08" db="EMBL/GenBank/DDBJ databases">
        <title>Genome sequencing project for genomic taxonomy and phylogenomics of Bacillus-like bacteria.</title>
        <authorList>
            <person name="Liu B."/>
            <person name="Wang J."/>
            <person name="Zhu Y."/>
            <person name="Liu G."/>
            <person name="Chen Q."/>
            <person name="Chen Z."/>
            <person name="Lan J."/>
            <person name="Che J."/>
            <person name="Ge C."/>
            <person name="Shi H."/>
            <person name="Pan Z."/>
            <person name="Liu X."/>
        </authorList>
    </citation>
    <scope>NUCLEOTIDE SEQUENCE [LARGE SCALE GENOMIC DNA]</scope>
    <source>
        <strain evidence="4">FJAT-4402</strain>
    </source>
</reference>
<evidence type="ECO:0000313" key="3">
    <source>
        <dbReference type="EMBL" id="ALC81942.1"/>
    </source>
</evidence>